<proteinExistence type="predicted"/>
<dbReference type="Proteomes" id="UP000189674">
    <property type="component" value="Chromosome"/>
</dbReference>
<feature type="coiled-coil region" evidence="3">
    <location>
        <begin position="117"/>
        <end position="144"/>
    </location>
</feature>
<evidence type="ECO:0000313" key="6">
    <source>
        <dbReference type="EMBL" id="AQT69422.1"/>
    </source>
</evidence>
<dbReference type="PANTHER" id="PTHR32347:SF23">
    <property type="entry name" value="BLL5650 PROTEIN"/>
    <property type="match status" value="1"/>
</dbReference>
<dbReference type="GO" id="GO:0030313">
    <property type="term" value="C:cell envelope"/>
    <property type="evidence" value="ECO:0007669"/>
    <property type="project" value="UniProtKB-SubCell"/>
</dbReference>
<dbReference type="InterPro" id="IPR050465">
    <property type="entry name" value="UPF0194_transport"/>
</dbReference>
<name>A0A1U9NN99_9BACT</name>
<comment type="subcellular location">
    <subcellularLocation>
        <location evidence="1">Cell envelope</location>
    </subcellularLocation>
</comment>
<dbReference type="STRING" id="1936003.STSP2_02612"/>
<dbReference type="Pfam" id="PF25990">
    <property type="entry name" value="Beta-barrel_YknX"/>
    <property type="match status" value="1"/>
</dbReference>
<dbReference type="KEGG" id="alus:STSP2_02612"/>
<evidence type="ECO:0000256" key="2">
    <source>
        <dbReference type="ARBA" id="ARBA00023054"/>
    </source>
</evidence>
<evidence type="ECO:0000313" key="7">
    <source>
        <dbReference type="Proteomes" id="UP000189674"/>
    </source>
</evidence>
<evidence type="ECO:0000256" key="3">
    <source>
        <dbReference type="SAM" id="Coils"/>
    </source>
</evidence>
<accession>A0A1U9NN99</accession>
<reference evidence="7" key="1">
    <citation type="submission" date="2017-02" db="EMBL/GenBank/DDBJ databases">
        <title>Comparative genomics and description of representatives of a novel lineage of planctomycetes thriving in anoxic sediments.</title>
        <authorList>
            <person name="Spring S."/>
            <person name="Bunk B."/>
            <person name="Sproer C."/>
        </authorList>
    </citation>
    <scope>NUCLEOTIDE SEQUENCE [LARGE SCALE GENOMIC DNA]</scope>
    <source>
        <strain evidence="7">ST-NAGAB-D1</strain>
    </source>
</reference>
<feature type="region of interest" description="Disordered" evidence="4">
    <location>
        <begin position="564"/>
        <end position="634"/>
    </location>
</feature>
<dbReference type="InterPro" id="IPR058636">
    <property type="entry name" value="Beta-barrel_YknX"/>
</dbReference>
<sequence length="634" mass="70186" precursor="true">MPSKNTQKKSKSSMRHKKKLIIFLAAAVIVATVWFLAAQTGAVDVNEEQTVPVRRGDLMVTVTEGGSIRAKDSIQYKCRVERMRGISDIAILDIVPPGTYVTQEDVDNGMVLVELDSSSLEDRLQEEEMELAGDQENYTAAKEAYDIQVIQNESDSSNARLTVRFALLDLEKYLGKQLAAQLTKNVDEAESLTGHVSPFLEKVKNDPNLLDGSSAGQELKRLRDEIVLAEGNLTTAEDTLAGSEKLHEADYVSDLQLERDRLDVTSRQFSRENAQVNLDLFLNYDFPKNAEQYLSDYVEAGRELERTYAQCRSRLAQAQASLNNWEERYNSQRNFVEELREQIEFCTIRAVAPGLVIYGEGGSGDTFRAMRRGGSGGIIAKGEVVYEGQTIISMPDTAAMVAEISVHETEVDKVRAGQPAQIIMDAFPDRTLHGEVLEVAPLPDQQQGWMNPDLKVYKTLVSIDGTHEFLRTRMSCSVEILVRDMEEVLQVPIQVVANRGGRKVCYVESEPGPEERQVRTGAFTDTMVQIVEGLEEGEQVLMNPPLFDSYSGESGYVQSNNAWKNRRAEDGQSEDEGSPNDGQAAREEQGSPQGRRRSGRGERGASRETQSGDNIPSKAPGGGGSVETQSRGQN</sequence>
<evidence type="ECO:0000259" key="5">
    <source>
        <dbReference type="Pfam" id="PF25990"/>
    </source>
</evidence>
<keyword evidence="2 3" id="KW-0175">Coiled coil</keyword>
<organism evidence="6 7">
    <name type="scientific">Anaerohalosphaera lusitana</name>
    <dbReference type="NCBI Taxonomy" id="1936003"/>
    <lineage>
        <taxon>Bacteria</taxon>
        <taxon>Pseudomonadati</taxon>
        <taxon>Planctomycetota</taxon>
        <taxon>Phycisphaerae</taxon>
        <taxon>Sedimentisphaerales</taxon>
        <taxon>Anaerohalosphaeraceae</taxon>
        <taxon>Anaerohalosphaera</taxon>
    </lineage>
</organism>
<evidence type="ECO:0000256" key="4">
    <source>
        <dbReference type="SAM" id="MobiDB-lite"/>
    </source>
</evidence>
<dbReference type="AlphaFoldDB" id="A0A1U9NN99"/>
<dbReference type="Gene3D" id="2.40.420.20">
    <property type="match status" value="1"/>
</dbReference>
<keyword evidence="7" id="KW-1185">Reference proteome</keyword>
<feature type="domain" description="YknX-like beta-barrel" evidence="5">
    <location>
        <begin position="402"/>
        <end position="480"/>
    </location>
</feature>
<gene>
    <name evidence="6" type="primary">macA_1</name>
    <name evidence="6" type="ORF">STSP2_02612</name>
</gene>
<dbReference type="Gene3D" id="2.40.30.170">
    <property type="match status" value="1"/>
</dbReference>
<evidence type="ECO:0000256" key="1">
    <source>
        <dbReference type="ARBA" id="ARBA00004196"/>
    </source>
</evidence>
<dbReference type="PANTHER" id="PTHR32347">
    <property type="entry name" value="EFFLUX SYSTEM COMPONENT YKNX-RELATED"/>
    <property type="match status" value="1"/>
</dbReference>
<dbReference type="EMBL" id="CP019791">
    <property type="protein sequence ID" value="AQT69422.1"/>
    <property type="molecule type" value="Genomic_DNA"/>
</dbReference>
<dbReference type="OrthoDB" id="259669at2"/>
<feature type="coiled-coil region" evidence="3">
    <location>
        <begin position="308"/>
        <end position="342"/>
    </location>
</feature>
<protein>
    <submittedName>
        <fullName evidence="6">Macrolide-specific efflux protein MacA</fullName>
    </submittedName>
</protein>